<protein>
    <submittedName>
        <fullName evidence="1">Uncharacterized protein</fullName>
    </submittedName>
</protein>
<name>A0ABR0WSE5_REHGL</name>
<accession>A0ABR0WSE5</accession>
<sequence>MEDPASPNVEQEEILGAIVPIPEAPQPLGFEIPGEVGNPVDVENPPKHARFRRSFGPLIPSRINIHEERKGLTPILAGDAWTEPYVERVIKEFYCNLLLDSFNPNSAKFGEVFLRKKVYHFTPQIVNEFLGTEDVVEDGQEITDGMVIQELTANHKIQWRNPKKAIFSPDILQVKGMWICLEVDEDITTTSSPSQTADPVLAYLIKQEKYATSQIEYWIKQRDELKRLISGQKGGVGGSKSWLMMKVLLMKKMVQISFFSLSNSWTFSKSRSSPPFPHLIQSKILSIGKSRVTTLGFAESAGEDKNGGVVAVDEVVMKEEAEGGDGSGGECGLAHTGWRRKKKKLGSWEIRAPIRMGFFLYFFCADPGQRHW</sequence>
<gene>
    <name evidence="1" type="ORF">DH2020_015314</name>
</gene>
<proteinExistence type="predicted"/>
<evidence type="ECO:0000313" key="2">
    <source>
        <dbReference type="Proteomes" id="UP001318860"/>
    </source>
</evidence>
<dbReference type="EMBL" id="JABTTQ020000008">
    <property type="protein sequence ID" value="KAK6150382.1"/>
    <property type="molecule type" value="Genomic_DNA"/>
</dbReference>
<organism evidence="1 2">
    <name type="scientific">Rehmannia glutinosa</name>
    <name type="common">Chinese foxglove</name>
    <dbReference type="NCBI Taxonomy" id="99300"/>
    <lineage>
        <taxon>Eukaryota</taxon>
        <taxon>Viridiplantae</taxon>
        <taxon>Streptophyta</taxon>
        <taxon>Embryophyta</taxon>
        <taxon>Tracheophyta</taxon>
        <taxon>Spermatophyta</taxon>
        <taxon>Magnoliopsida</taxon>
        <taxon>eudicotyledons</taxon>
        <taxon>Gunneridae</taxon>
        <taxon>Pentapetalae</taxon>
        <taxon>asterids</taxon>
        <taxon>lamiids</taxon>
        <taxon>Lamiales</taxon>
        <taxon>Orobanchaceae</taxon>
        <taxon>Rehmannieae</taxon>
        <taxon>Rehmannia</taxon>
    </lineage>
</organism>
<reference evidence="1 2" key="1">
    <citation type="journal article" date="2021" name="Comput. Struct. Biotechnol. J.">
        <title>De novo genome assembly of the potent medicinal plant Rehmannia glutinosa using nanopore technology.</title>
        <authorList>
            <person name="Ma L."/>
            <person name="Dong C."/>
            <person name="Song C."/>
            <person name="Wang X."/>
            <person name="Zheng X."/>
            <person name="Niu Y."/>
            <person name="Chen S."/>
            <person name="Feng W."/>
        </authorList>
    </citation>
    <scope>NUCLEOTIDE SEQUENCE [LARGE SCALE GENOMIC DNA]</scope>
    <source>
        <strain evidence="1">DH-2019</strain>
    </source>
</reference>
<keyword evidence="2" id="KW-1185">Reference proteome</keyword>
<dbReference type="Proteomes" id="UP001318860">
    <property type="component" value="Unassembled WGS sequence"/>
</dbReference>
<comment type="caution">
    <text evidence="1">The sequence shown here is derived from an EMBL/GenBank/DDBJ whole genome shotgun (WGS) entry which is preliminary data.</text>
</comment>
<evidence type="ECO:0000313" key="1">
    <source>
        <dbReference type="EMBL" id="KAK6150382.1"/>
    </source>
</evidence>